<dbReference type="InterPro" id="IPR000073">
    <property type="entry name" value="AB_hydrolase_1"/>
</dbReference>
<dbReference type="Pfam" id="PF00561">
    <property type="entry name" value="Abhydrolase_1"/>
    <property type="match status" value="1"/>
</dbReference>
<dbReference type="GO" id="GO:0016787">
    <property type="term" value="F:hydrolase activity"/>
    <property type="evidence" value="ECO:0007669"/>
    <property type="project" value="UniProtKB-KW"/>
</dbReference>
<dbReference type="Proteomes" id="UP001271007">
    <property type="component" value="Unassembled WGS sequence"/>
</dbReference>
<evidence type="ECO:0000259" key="4">
    <source>
        <dbReference type="Pfam" id="PF00561"/>
    </source>
</evidence>
<comment type="similarity">
    <text evidence="2">Belongs to the AB hydrolase superfamily. Epoxide hydrolase family.</text>
</comment>
<evidence type="ECO:0000256" key="1">
    <source>
        <dbReference type="ARBA" id="ARBA00022801"/>
    </source>
</evidence>
<dbReference type="PRINTS" id="PR00412">
    <property type="entry name" value="EPOXHYDRLASE"/>
</dbReference>
<feature type="region of interest" description="Disordered" evidence="3">
    <location>
        <begin position="655"/>
        <end position="681"/>
    </location>
</feature>
<keyword evidence="6" id="KW-1185">Reference proteome</keyword>
<organism evidence="5 6">
    <name type="scientific">Extremus antarcticus</name>
    <dbReference type="NCBI Taxonomy" id="702011"/>
    <lineage>
        <taxon>Eukaryota</taxon>
        <taxon>Fungi</taxon>
        <taxon>Dikarya</taxon>
        <taxon>Ascomycota</taxon>
        <taxon>Pezizomycotina</taxon>
        <taxon>Dothideomycetes</taxon>
        <taxon>Dothideomycetidae</taxon>
        <taxon>Mycosphaerellales</taxon>
        <taxon>Extremaceae</taxon>
        <taxon>Extremus</taxon>
    </lineage>
</organism>
<gene>
    <name evidence="5" type="ORF">LTR09_008114</name>
</gene>
<dbReference type="SUPFAM" id="SSF53474">
    <property type="entry name" value="alpha/beta-Hydrolases"/>
    <property type="match status" value="1"/>
</dbReference>
<dbReference type="InterPro" id="IPR000639">
    <property type="entry name" value="Epox_hydrolase-like"/>
</dbReference>
<dbReference type="Gene3D" id="3.40.50.1820">
    <property type="entry name" value="alpha/beta hydrolase"/>
    <property type="match status" value="1"/>
</dbReference>
<evidence type="ECO:0000313" key="5">
    <source>
        <dbReference type="EMBL" id="KAK3050748.1"/>
    </source>
</evidence>
<evidence type="ECO:0000256" key="2">
    <source>
        <dbReference type="ARBA" id="ARBA00038334"/>
    </source>
</evidence>
<evidence type="ECO:0000256" key="3">
    <source>
        <dbReference type="SAM" id="MobiDB-lite"/>
    </source>
</evidence>
<dbReference type="AlphaFoldDB" id="A0AAJ0G781"/>
<proteinExistence type="inferred from homology"/>
<name>A0AAJ0G781_9PEZI</name>
<keyword evidence="1" id="KW-0378">Hydrolase</keyword>
<sequence length="706" mass="78939">MSNELPDLPLPKEIIEDYIDCTSSSGLNFHVLKAGSPGNPLILFCHGFPELAFSWRKIMPAVAAAGYYCVAMDQRGYGRTTGWANVPYDQVDLTEYTMTNLVRDLVCLVYKLGYKEVACIIGHDFGGVSSAVSALMRPDIFKATIQMSHPHHPAPQPVFGEQQPKKKLDIQAELAKLDPPRKHYKWYNCTPTAANDWDNPPQGLAEYLRGYFHLKSANWEKNDPHPLEEWSAEQLAVMPEYYIMQKNDTFPRTVSKNMKGEDAAKTQAWLSKEALEVYCREWGRTGFQSALNWYRAQTESSKQAAKDMFLFAGKRIEVPVAFISGKQDWGNYQQPGAFEAYEDESCVKSGCFRGAKLIDGAGHWVQQEQPEAVVKEVLTFLRSLRVKDLVVFTNTLNSTRPLLDLQLDASYCKPTWKQTALSMTTLLAPGDALSRCYDTATWESHNLLDRFWDAVIVPTSEPVNIRDSFCSFEESFNDRTLFQSPEIFAKSGSNPVINIRSIRFPTLDSSCYNGKKHDGILPSADATRANTITPRRGVRIESSGPVRAPQITLQPATPLYPRYTESKTDSQNLKLSIPNRLQRRGTGVSSPGSALLAMASNFLGAIVRVGKSQSITSTAQREDNSIRIVDSEVLISVFDDVLRHREEAAGGLQHCEDGDWLDSAGSENPYSPGSARRQAGSAEEMDALAKISWERQLMNAQGKLWR</sequence>
<dbReference type="InterPro" id="IPR029058">
    <property type="entry name" value="AB_hydrolase_fold"/>
</dbReference>
<evidence type="ECO:0000313" key="6">
    <source>
        <dbReference type="Proteomes" id="UP001271007"/>
    </source>
</evidence>
<dbReference type="PANTHER" id="PTHR43329">
    <property type="entry name" value="EPOXIDE HYDROLASE"/>
    <property type="match status" value="1"/>
</dbReference>
<feature type="domain" description="AB hydrolase-1" evidence="4">
    <location>
        <begin position="40"/>
        <end position="153"/>
    </location>
</feature>
<reference evidence="5" key="1">
    <citation type="submission" date="2023-04" db="EMBL/GenBank/DDBJ databases">
        <title>Black Yeasts Isolated from many extreme environments.</title>
        <authorList>
            <person name="Coleine C."/>
            <person name="Stajich J.E."/>
            <person name="Selbmann L."/>
        </authorList>
    </citation>
    <scope>NUCLEOTIDE SEQUENCE</scope>
    <source>
        <strain evidence="5">CCFEE 5312</strain>
    </source>
</reference>
<accession>A0AAJ0G781</accession>
<comment type="caution">
    <text evidence="5">The sequence shown here is derived from an EMBL/GenBank/DDBJ whole genome shotgun (WGS) entry which is preliminary data.</text>
</comment>
<protein>
    <recommendedName>
        <fullName evidence="4">AB hydrolase-1 domain-containing protein</fullName>
    </recommendedName>
</protein>
<dbReference type="EMBL" id="JAWDJX010000030">
    <property type="protein sequence ID" value="KAK3050748.1"/>
    <property type="molecule type" value="Genomic_DNA"/>
</dbReference>